<gene>
    <name evidence="1" type="ORF">FRUB_00646</name>
</gene>
<sequence length="49" mass="5459">MAGTNMAHLLRFFRCRCCCDFLPGLYPVFTDPAPRSPGFSPFGGFATVW</sequence>
<organism evidence="1 2">
    <name type="scientific">Fimbriiglobus ruber</name>
    <dbReference type="NCBI Taxonomy" id="1908690"/>
    <lineage>
        <taxon>Bacteria</taxon>
        <taxon>Pseudomonadati</taxon>
        <taxon>Planctomycetota</taxon>
        <taxon>Planctomycetia</taxon>
        <taxon>Gemmatales</taxon>
        <taxon>Gemmataceae</taxon>
        <taxon>Fimbriiglobus</taxon>
    </lineage>
</organism>
<keyword evidence="2" id="KW-1185">Reference proteome</keyword>
<dbReference type="EMBL" id="NIDE01000001">
    <property type="protein sequence ID" value="OWK46947.1"/>
    <property type="molecule type" value="Genomic_DNA"/>
</dbReference>
<dbReference type="AlphaFoldDB" id="A0A225EFC9"/>
<proteinExistence type="predicted"/>
<comment type="caution">
    <text evidence="1">The sequence shown here is derived from an EMBL/GenBank/DDBJ whole genome shotgun (WGS) entry which is preliminary data.</text>
</comment>
<dbReference type="Proteomes" id="UP000214646">
    <property type="component" value="Unassembled WGS sequence"/>
</dbReference>
<name>A0A225EFC9_9BACT</name>
<accession>A0A225EFC9</accession>
<protein>
    <submittedName>
        <fullName evidence="1">Uncharacterized protein</fullName>
    </submittedName>
</protein>
<evidence type="ECO:0000313" key="2">
    <source>
        <dbReference type="Proteomes" id="UP000214646"/>
    </source>
</evidence>
<evidence type="ECO:0000313" key="1">
    <source>
        <dbReference type="EMBL" id="OWK46947.1"/>
    </source>
</evidence>
<reference evidence="2" key="1">
    <citation type="submission" date="2017-06" db="EMBL/GenBank/DDBJ databases">
        <title>Genome analysis of Fimbriiglobus ruber SP5, the first member of the order Planctomycetales with confirmed chitinolytic capability.</title>
        <authorList>
            <person name="Ravin N.V."/>
            <person name="Rakitin A.L."/>
            <person name="Ivanova A.A."/>
            <person name="Beletsky A.V."/>
            <person name="Kulichevskaya I.S."/>
            <person name="Mardanov A.V."/>
            <person name="Dedysh S.N."/>
        </authorList>
    </citation>
    <scope>NUCLEOTIDE SEQUENCE [LARGE SCALE GENOMIC DNA]</scope>
    <source>
        <strain evidence="2">SP5</strain>
    </source>
</reference>